<accession>A0ACA8ZCI8</accession>
<proteinExistence type="predicted"/>
<keyword evidence="2" id="KW-1185">Reference proteome</keyword>
<name>A0ACA8ZCI8_9BACL</name>
<dbReference type="EMBL" id="LR792684">
    <property type="protein sequence ID" value="CAB3394609.1"/>
    <property type="molecule type" value="Genomic_DNA"/>
</dbReference>
<organism evidence="1 2">
    <name type="scientific">Kyrpidia spormannii</name>
    <dbReference type="NCBI Taxonomy" id="2055160"/>
    <lineage>
        <taxon>Bacteria</taxon>
        <taxon>Bacillati</taxon>
        <taxon>Bacillota</taxon>
        <taxon>Bacilli</taxon>
        <taxon>Bacillales</taxon>
        <taxon>Alicyclobacillaceae</taxon>
        <taxon>Kyrpidia</taxon>
    </lineage>
</organism>
<sequence length="806" mass="91667">MVRPFGECVARPAEGERQFPLPRHLETVASGVGNFQGQPAERLDYLAGWMHDIGKSNEKWQWYIESPRSRKGPPHSVYGAILYVYYAERLLNIWKMPRREKTELRRRVQWWCRDLLDHHGRLGDIEETEVPWRRFPPQWEHFDLPGIHDAISRLFPEVAGAAPTVGSLKAWHKGFVDTWAKWYMDWTGQAVLAEYEEAEAPVSCLRLSTASLIRADRFDAAQIEPRRLQREELEGALAHLEKFLGDKGRQAAGSTPAGGGLTGVTALRQRVHQQAVERYRQNPKGNLYVLKLPTGLGKTLTALRVALEIAGDRGKERIVYVAPYLTILSQAAGEIAKASGLEVMEHHSLSMTEDREWDDKAILLLESWQSPVVATTFNQMFRAFFAQRAQETLRLAGLENSVVIVDEPQIVDDSVWQPFLAMIQGAAREMNATFLFVTATLPPLRPGLKESPIPLAPADIRYPDRYRARVVVEPWDEKQLADHLVGRERDTRHLAVILNTIGDAARVYQELSERLKDAGPADSEPRILHLHGLMTPLHKRLRIEEMKECLGAGQRLWAVTTQIIEAGVDVSFQKVYRARPIYSSVIQAAGRVNRHGSEGELGEIVVFSFLRGGEQDSRVWVYRDAIVREETDRSLGKAAEWMEHELYEEVDQYFSRCSARTNSAAKMQALAQAAQGRWSAVSGWSPFEEDPRRVSIFVPWGEEYLERPIGLDIRRRMNEFGIRGVREIYERYLDRVWMGGLSFVARKRFMALMQQFIVSLPPKMALKVAANLADDVEIKLAADTPKYQEDRGYADLAAGWVEDCIL</sequence>
<dbReference type="Proteomes" id="UP000501793">
    <property type="component" value="Chromosome"/>
</dbReference>
<gene>
    <name evidence="1" type="ORF">FAVT5_2967</name>
</gene>
<evidence type="ECO:0000313" key="2">
    <source>
        <dbReference type="Proteomes" id="UP000501793"/>
    </source>
</evidence>
<evidence type="ECO:0000313" key="1">
    <source>
        <dbReference type="EMBL" id="CAB3394609.1"/>
    </source>
</evidence>
<reference evidence="1" key="1">
    <citation type="submission" date="2020-04" db="EMBL/GenBank/DDBJ databases">
        <authorList>
            <person name="Hogendoorn C."/>
        </authorList>
    </citation>
    <scope>NUCLEOTIDE SEQUENCE</scope>
    <source>
        <strain evidence="1">FAVT5</strain>
    </source>
</reference>
<protein>
    <submittedName>
        <fullName evidence="1">Uncharacterized protein</fullName>
    </submittedName>
</protein>